<organism evidence="2 3">
    <name type="scientific">Pythium insidiosum</name>
    <name type="common">Pythiosis disease agent</name>
    <dbReference type="NCBI Taxonomy" id="114742"/>
    <lineage>
        <taxon>Eukaryota</taxon>
        <taxon>Sar</taxon>
        <taxon>Stramenopiles</taxon>
        <taxon>Oomycota</taxon>
        <taxon>Peronosporomycetes</taxon>
        <taxon>Pythiales</taxon>
        <taxon>Pythiaceae</taxon>
        <taxon>Pythium</taxon>
    </lineage>
</organism>
<dbReference type="EMBL" id="JAKCXM010000366">
    <property type="protein sequence ID" value="KAJ0395069.1"/>
    <property type="molecule type" value="Genomic_DNA"/>
</dbReference>
<protein>
    <submittedName>
        <fullName evidence="2">Uncharacterized protein</fullName>
    </submittedName>
</protein>
<dbReference type="AlphaFoldDB" id="A0AAD5Q5M5"/>
<feature type="compositionally biased region" description="Polar residues" evidence="1">
    <location>
        <begin position="427"/>
        <end position="436"/>
    </location>
</feature>
<sequence length="475" mass="51272">MESPLNAPHRQLGALPVLAERPRGKQRVQFIPRASLTAANRSATLDVRQRMDDIYAELEQHAKAGRMRLPAKFVDFHRSEVMYLFTRAAVGYGLAFVRVRNMEREAEEHRQAETSTLAPTAQTVRPSLHALNQHAAVSMPLVAPSSVVDRLGLEQQSHLDNVRAQQMACATALGETYARLVLHCSNFEHHKEDEHFFECIYFFVCSVVKVGLAPEHWRSIESELAFLFRGAHFSSNVKNHSSDSGTGGKAIGFPGGGVLSAAGTSTTASASTSTGTAASNGAAASSTGSMPSGASAGGPALSTTASAETTPTKRKIQQLSLHGAISSNTAHSNAGGFVLPPATSPRCRYFPESFPVQKIVTELDAVKFRAARNIEASQSLRERIAESHASRRPVRRPSDSALLGRDDGQAPSQSPRQLRGRCVSGTDAPSSPRLSMKSTFTARSPAVNHLLPAPDDRVRIALEYVFFSVRLTRNP</sequence>
<evidence type="ECO:0000256" key="1">
    <source>
        <dbReference type="SAM" id="MobiDB-lite"/>
    </source>
</evidence>
<feature type="region of interest" description="Disordered" evidence="1">
    <location>
        <begin position="384"/>
        <end position="436"/>
    </location>
</feature>
<keyword evidence="3" id="KW-1185">Reference proteome</keyword>
<name>A0AAD5Q5M5_PYTIN</name>
<feature type="region of interest" description="Disordered" evidence="1">
    <location>
        <begin position="264"/>
        <end position="312"/>
    </location>
</feature>
<feature type="compositionally biased region" description="Low complexity" evidence="1">
    <location>
        <begin position="264"/>
        <end position="307"/>
    </location>
</feature>
<accession>A0AAD5Q5M5</accession>
<dbReference type="Proteomes" id="UP001209570">
    <property type="component" value="Unassembled WGS sequence"/>
</dbReference>
<comment type="caution">
    <text evidence="2">The sequence shown here is derived from an EMBL/GenBank/DDBJ whole genome shotgun (WGS) entry which is preliminary data.</text>
</comment>
<evidence type="ECO:0000313" key="3">
    <source>
        <dbReference type="Proteomes" id="UP001209570"/>
    </source>
</evidence>
<evidence type="ECO:0000313" key="2">
    <source>
        <dbReference type="EMBL" id="KAJ0395069.1"/>
    </source>
</evidence>
<reference evidence="2" key="1">
    <citation type="submission" date="2021-12" db="EMBL/GenBank/DDBJ databases">
        <title>Prjna785345.</title>
        <authorList>
            <person name="Rujirawat T."/>
            <person name="Krajaejun T."/>
        </authorList>
    </citation>
    <scope>NUCLEOTIDE SEQUENCE</scope>
    <source>
        <strain evidence="2">Pi057C3</strain>
    </source>
</reference>
<proteinExistence type="predicted"/>
<gene>
    <name evidence="2" type="ORF">P43SY_011457</name>
</gene>